<dbReference type="PANTHER" id="PTHR16017">
    <property type="entry name" value="GASTRULATION DEFECTIVE PROTEIN 1-RELATED"/>
    <property type="match status" value="1"/>
</dbReference>
<dbReference type="InterPro" id="IPR036322">
    <property type="entry name" value="WD40_repeat_dom_sf"/>
</dbReference>
<evidence type="ECO:0000256" key="5">
    <source>
        <dbReference type="PROSITE-ProRule" id="PRU00221"/>
    </source>
</evidence>
<dbReference type="PROSITE" id="PS50294">
    <property type="entry name" value="WD_REPEATS_REGION"/>
    <property type="match status" value="1"/>
</dbReference>
<sequence length="393" mass="44325">MDASFKAFPSLQHCECHQIKSLQYNNMGDMILVVSGSSQAKVIDKDGFEVMEYIKEDQYIVDMASTKSHTAVLHTATWHPKMKGKFMTCSNDATVRIWEVENLKKQKKVCLKIMQSKKVIPITCTYSRDGNLIAAACQNGNIQIWDQNLTVHPKFHYIQAHDPGTDTSYVAFSYDDDKLVVTGTSVKRGCGNSKLVFFEHRTFQRVYGIDISDVSVVHCLWHPKLNQIVVGTANGLTKVSYDPNKSQRRAKLCMVKTHWKVKQAETLTQDYIINPHALPMFHEPRQQSMRIQLEKDKLDPLKSHKPEPPVAGPGLSGRVGTYGGTLPSYIEKNIALDNTDNNSSYWETILPHAKAAEDSLYWVSPAYSKTQPKTAQVASDDEGSKNEPEWKTT</sequence>
<name>G5B725_HETGA</name>
<gene>
    <name evidence="7" type="ORF">GW7_12581</name>
</gene>
<dbReference type="EMBL" id="JH168688">
    <property type="protein sequence ID" value="EHB05086.1"/>
    <property type="molecule type" value="Genomic_DNA"/>
</dbReference>
<evidence type="ECO:0000256" key="6">
    <source>
        <dbReference type="SAM" id="MobiDB-lite"/>
    </source>
</evidence>
<dbReference type="Proteomes" id="UP000006813">
    <property type="component" value="Unassembled WGS sequence"/>
</dbReference>
<dbReference type="InterPro" id="IPR051858">
    <property type="entry name" value="WD_repeat_GAD-1"/>
</dbReference>
<feature type="region of interest" description="Disordered" evidence="6">
    <location>
        <begin position="299"/>
        <end position="318"/>
    </location>
</feature>
<feature type="compositionally biased region" description="Basic and acidic residues" evidence="6">
    <location>
        <begin position="382"/>
        <end position="393"/>
    </location>
</feature>
<feature type="repeat" description="WD" evidence="5">
    <location>
        <begin position="66"/>
        <end position="108"/>
    </location>
</feature>
<evidence type="ECO:0000256" key="2">
    <source>
        <dbReference type="ARBA" id="ARBA00022737"/>
    </source>
</evidence>
<dbReference type="SMART" id="SM00320">
    <property type="entry name" value="WD40"/>
    <property type="match status" value="3"/>
</dbReference>
<dbReference type="SUPFAM" id="SSF50978">
    <property type="entry name" value="WD40 repeat-like"/>
    <property type="match status" value="1"/>
</dbReference>
<dbReference type="PANTHER" id="PTHR16017:SF0">
    <property type="entry name" value="WD REPEAT-CONTAINING PROTEIN 70"/>
    <property type="match status" value="1"/>
</dbReference>
<dbReference type="InterPro" id="IPR015943">
    <property type="entry name" value="WD40/YVTN_repeat-like_dom_sf"/>
</dbReference>
<comment type="similarity">
    <text evidence="3">Belongs to the WD repeat GAD-1 family.</text>
</comment>
<evidence type="ECO:0000256" key="1">
    <source>
        <dbReference type="ARBA" id="ARBA00022574"/>
    </source>
</evidence>
<dbReference type="AlphaFoldDB" id="G5B725"/>
<dbReference type="InParanoid" id="G5B725"/>
<dbReference type="GO" id="GO:0005634">
    <property type="term" value="C:nucleus"/>
    <property type="evidence" value="ECO:0007669"/>
    <property type="project" value="TreeGrafter"/>
</dbReference>
<keyword evidence="1 5" id="KW-0853">WD repeat</keyword>
<reference evidence="7 8" key="1">
    <citation type="journal article" date="2011" name="Nature">
        <title>Genome sequencing reveals insights into physiology and longevity of the naked mole rat.</title>
        <authorList>
            <person name="Kim E.B."/>
            <person name="Fang X."/>
            <person name="Fushan A.A."/>
            <person name="Huang Z."/>
            <person name="Lobanov A.V."/>
            <person name="Han L."/>
            <person name="Marino S.M."/>
            <person name="Sun X."/>
            <person name="Turanov A.A."/>
            <person name="Yang P."/>
            <person name="Yim S.H."/>
            <person name="Zhao X."/>
            <person name="Kasaikina M.V."/>
            <person name="Stoletzki N."/>
            <person name="Peng C."/>
            <person name="Polak P."/>
            <person name="Xiong Z."/>
            <person name="Kiezun A."/>
            <person name="Zhu Y."/>
            <person name="Chen Y."/>
            <person name="Kryukov G.V."/>
            <person name="Zhang Q."/>
            <person name="Peshkin L."/>
            <person name="Yang L."/>
            <person name="Bronson R.T."/>
            <person name="Buffenstein R."/>
            <person name="Wang B."/>
            <person name="Han C."/>
            <person name="Li Q."/>
            <person name="Chen L."/>
            <person name="Zhao W."/>
            <person name="Sunyaev S.R."/>
            <person name="Park T.J."/>
            <person name="Zhang G."/>
            <person name="Wang J."/>
            <person name="Gladyshev V.N."/>
        </authorList>
    </citation>
    <scope>NUCLEOTIDE SEQUENCE [LARGE SCALE GENOMIC DNA]</scope>
</reference>
<proteinExistence type="inferred from homology"/>
<dbReference type="Pfam" id="PF00400">
    <property type="entry name" value="WD40"/>
    <property type="match status" value="2"/>
</dbReference>
<dbReference type="PROSITE" id="PS50082">
    <property type="entry name" value="WD_REPEATS_2"/>
    <property type="match status" value="1"/>
</dbReference>
<feature type="region of interest" description="Disordered" evidence="6">
    <location>
        <begin position="371"/>
        <end position="393"/>
    </location>
</feature>
<dbReference type="GO" id="GO:0035861">
    <property type="term" value="C:site of double-strand break"/>
    <property type="evidence" value="ECO:0007669"/>
    <property type="project" value="TreeGrafter"/>
</dbReference>
<dbReference type="Gene3D" id="2.130.10.10">
    <property type="entry name" value="YVTN repeat-like/Quinoprotein amine dehydrogenase"/>
    <property type="match status" value="1"/>
</dbReference>
<evidence type="ECO:0000256" key="4">
    <source>
        <dbReference type="ARBA" id="ARBA00040943"/>
    </source>
</evidence>
<evidence type="ECO:0000313" key="8">
    <source>
        <dbReference type="Proteomes" id="UP000006813"/>
    </source>
</evidence>
<accession>G5B725</accession>
<evidence type="ECO:0000313" key="7">
    <source>
        <dbReference type="EMBL" id="EHB05086.1"/>
    </source>
</evidence>
<organism evidence="7 8">
    <name type="scientific">Heterocephalus glaber</name>
    <name type="common">Naked mole rat</name>
    <dbReference type="NCBI Taxonomy" id="10181"/>
    <lineage>
        <taxon>Eukaryota</taxon>
        <taxon>Metazoa</taxon>
        <taxon>Chordata</taxon>
        <taxon>Craniata</taxon>
        <taxon>Vertebrata</taxon>
        <taxon>Euteleostomi</taxon>
        <taxon>Mammalia</taxon>
        <taxon>Eutheria</taxon>
        <taxon>Euarchontoglires</taxon>
        <taxon>Glires</taxon>
        <taxon>Rodentia</taxon>
        <taxon>Hystricomorpha</taxon>
        <taxon>Bathyergidae</taxon>
        <taxon>Heterocephalus</taxon>
    </lineage>
</organism>
<keyword evidence="2" id="KW-0677">Repeat</keyword>
<protein>
    <recommendedName>
        <fullName evidence="4">WD repeat-containing protein 70</fullName>
    </recommendedName>
</protein>
<dbReference type="InterPro" id="IPR001680">
    <property type="entry name" value="WD40_rpt"/>
</dbReference>
<dbReference type="STRING" id="10181.G5B725"/>
<evidence type="ECO:0000256" key="3">
    <source>
        <dbReference type="ARBA" id="ARBA00038343"/>
    </source>
</evidence>